<reference evidence="1" key="1">
    <citation type="submission" date="2020-10" db="EMBL/GenBank/DDBJ databases">
        <authorList>
            <person name="Gilroy R."/>
        </authorList>
    </citation>
    <scope>NUCLEOTIDE SEQUENCE</scope>
    <source>
        <strain evidence="1">1370</strain>
    </source>
</reference>
<comment type="caution">
    <text evidence="1">The sequence shown here is derived from an EMBL/GenBank/DDBJ whole genome shotgun (WGS) entry which is preliminary data.</text>
</comment>
<accession>A0A9D1T4D8</accession>
<dbReference type="Proteomes" id="UP000823960">
    <property type="component" value="Unassembled WGS sequence"/>
</dbReference>
<dbReference type="AlphaFoldDB" id="A0A9D1T4D8"/>
<sequence>MRLSELLRTIQDGGRLEGKMLSSPFSGGKNNELIKSMIMGLSSRELLLD</sequence>
<organism evidence="1 2">
    <name type="scientific">Candidatus Faeciplasma avium</name>
    <dbReference type="NCBI Taxonomy" id="2840798"/>
    <lineage>
        <taxon>Bacteria</taxon>
        <taxon>Bacillati</taxon>
        <taxon>Bacillota</taxon>
        <taxon>Clostridia</taxon>
        <taxon>Eubacteriales</taxon>
        <taxon>Oscillospiraceae</taxon>
        <taxon>Oscillospiraceae incertae sedis</taxon>
        <taxon>Candidatus Faeciplasma</taxon>
    </lineage>
</organism>
<reference evidence="1" key="2">
    <citation type="journal article" date="2021" name="PeerJ">
        <title>Extensive microbial diversity within the chicken gut microbiome revealed by metagenomics and culture.</title>
        <authorList>
            <person name="Gilroy R."/>
            <person name="Ravi A."/>
            <person name="Getino M."/>
            <person name="Pursley I."/>
            <person name="Horton D.L."/>
            <person name="Alikhan N.F."/>
            <person name="Baker D."/>
            <person name="Gharbi K."/>
            <person name="Hall N."/>
            <person name="Watson M."/>
            <person name="Adriaenssens E.M."/>
            <person name="Foster-Nyarko E."/>
            <person name="Jarju S."/>
            <person name="Secka A."/>
            <person name="Antonio M."/>
            <person name="Oren A."/>
            <person name="Chaudhuri R.R."/>
            <person name="La Ragione R."/>
            <person name="Hildebrand F."/>
            <person name="Pallen M.J."/>
        </authorList>
    </citation>
    <scope>NUCLEOTIDE SEQUENCE</scope>
    <source>
        <strain evidence="1">1370</strain>
    </source>
</reference>
<evidence type="ECO:0000313" key="1">
    <source>
        <dbReference type="EMBL" id="HIV11142.1"/>
    </source>
</evidence>
<evidence type="ECO:0000313" key="2">
    <source>
        <dbReference type="Proteomes" id="UP000823960"/>
    </source>
</evidence>
<name>A0A9D1T4D8_9FIRM</name>
<gene>
    <name evidence="1" type="ORF">IAD28_05570</name>
</gene>
<protein>
    <submittedName>
        <fullName evidence="1">Uncharacterized protein</fullName>
    </submittedName>
</protein>
<proteinExistence type="predicted"/>
<dbReference type="EMBL" id="DVOL01000079">
    <property type="protein sequence ID" value="HIV11142.1"/>
    <property type="molecule type" value="Genomic_DNA"/>
</dbReference>